<protein>
    <submittedName>
        <fullName evidence="2">Uncharacterized protein</fullName>
    </submittedName>
</protein>
<dbReference type="AlphaFoldDB" id="A0AAW2GBG0"/>
<keyword evidence="1" id="KW-0812">Transmembrane</keyword>
<name>A0AAW2GBG0_9HYME</name>
<dbReference type="Proteomes" id="UP001430953">
    <property type="component" value="Unassembled WGS sequence"/>
</dbReference>
<evidence type="ECO:0000313" key="2">
    <source>
        <dbReference type="EMBL" id="KAL0125556.1"/>
    </source>
</evidence>
<proteinExistence type="predicted"/>
<keyword evidence="3" id="KW-1185">Reference proteome</keyword>
<comment type="caution">
    <text evidence="2">The sequence shown here is derived from an EMBL/GenBank/DDBJ whole genome shotgun (WGS) entry which is preliminary data.</text>
</comment>
<sequence length="125" mass="14813">MTRSRYTERDNITDRFVKTWIRAFLENCRLIFILQIILYVTHFMMCCQKILHVNARALLNSEIFAIVEVPSACVTNHIYTFLFRQNRSLPECVRHGSQVNRRKEVLSEAEHTCCIISCIKNYEIL</sequence>
<accession>A0AAW2GBG0</accession>
<evidence type="ECO:0000256" key="1">
    <source>
        <dbReference type="SAM" id="Phobius"/>
    </source>
</evidence>
<organism evidence="2 3">
    <name type="scientific">Cardiocondyla obscurior</name>
    <dbReference type="NCBI Taxonomy" id="286306"/>
    <lineage>
        <taxon>Eukaryota</taxon>
        <taxon>Metazoa</taxon>
        <taxon>Ecdysozoa</taxon>
        <taxon>Arthropoda</taxon>
        <taxon>Hexapoda</taxon>
        <taxon>Insecta</taxon>
        <taxon>Pterygota</taxon>
        <taxon>Neoptera</taxon>
        <taxon>Endopterygota</taxon>
        <taxon>Hymenoptera</taxon>
        <taxon>Apocrita</taxon>
        <taxon>Aculeata</taxon>
        <taxon>Formicoidea</taxon>
        <taxon>Formicidae</taxon>
        <taxon>Myrmicinae</taxon>
        <taxon>Cardiocondyla</taxon>
    </lineage>
</organism>
<feature type="transmembrane region" description="Helical" evidence="1">
    <location>
        <begin position="20"/>
        <end position="40"/>
    </location>
</feature>
<dbReference type="EMBL" id="JADYXP020000004">
    <property type="protein sequence ID" value="KAL0125556.1"/>
    <property type="molecule type" value="Genomic_DNA"/>
</dbReference>
<keyword evidence="1" id="KW-1133">Transmembrane helix</keyword>
<gene>
    <name evidence="2" type="ORF">PUN28_004578</name>
</gene>
<reference evidence="2 3" key="1">
    <citation type="submission" date="2023-03" db="EMBL/GenBank/DDBJ databases">
        <title>High recombination rates correlate with genetic variation in Cardiocondyla obscurior ants.</title>
        <authorList>
            <person name="Errbii M."/>
        </authorList>
    </citation>
    <scope>NUCLEOTIDE SEQUENCE [LARGE SCALE GENOMIC DNA]</scope>
    <source>
        <strain evidence="2">Alpha-2009</strain>
        <tissue evidence="2">Whole body</tissue>
    </source>
</reference>
<evidence type="ECO:0000313" key="3">
    <source>
        <dbReference type="Proteomes" id="UP001430953"/>
    </source>
</evidence>
<keyword evidence="1" id="KW-0472">Membrane</keyword>